<dbReference type="Proteomes" id="UP000238650">
    <property type="component" value="Unassembled WGS sequence"/>
</dbReference>
<protein>
    <submittedName>
        <fullName evidence="1">Uncharacterized protein</fullName>
    </submittedName>
</protein>
<name>A0A2S9QR96_9MICO</name>
<comment type="caution">
    <text evidence="1">The sequence shown here is derived from an EMBL/GenBank/DDBJ whole genome shotgun (WGS) entry which is preliminary data.</text>
</comment>
<dbReference type="OrthoDB" id="7950106at2"/>
<accession>A0A2S9QR96</accession>
<evidence type="ECO:0000313" key="1">
    <source>
        <dbReference type="EMBL" id="PRI12092.1"/>
    </source>
</evidence>
<keyword evidence="2" id="KW-1185">Reference proteome</keyword>
<gene>
    <name evidence="1" type="ORF">B4915_03260</name>
</gene>
<organism evidence="1 2">
    <name type="scientific">Leucobacter massiliensis</name>
    <dbReference type="NCBI Taxonomy" id="1686285"/>
    <lineage>
        <taxon>Bacteria</taxon>
        <taxon>Bacillati</taxon>
        <taxon>Actinomycetota</taxon>
        <taxon>Actinomycetes</taxon>
        <taxon>Micrococcales</taxon>
        <taxon>Microbacteriaceae</taxon>
        <taxon>Leucobacter</taxon>
    </lineage>
</organism>
<dbReference type="AlphaFoldDB" id="A0A2S9QR96"/>
<proteinExistence type="predicted"/>
<evidence type="ECO:0000313" key="2">
    <source>
        <dbReference type="Proteomes" id="UP000238650"/>
    </source>
</evidence>
<reference evidence="1 2" key="1">
    <citation type="journal article" date="2017" name="New Microbes New Infect">
        <title>Genome sequence of 'Leucobacter massiliensis' sp. nov. isolated from human pharynx after travel to the 2014 Hajj.</title>
        <authorList>
            <person name="Leangapichart T."/>
            <person name="Gautret P."/>
            <person name="Nguyen T.T."/>
            <person name="Armstrong N."/>
            <person name="Rolain J.M."/>
        </authorList>
    </citation>
    <scope>NUCLEOTIDE SEQUENCE [LARGE SCALE GENOMIC DNA]</scope>
    <source>
        <strain evidence="1 2">122RC15</strain>
    </source>
</reference>
<sequence>MSAEAATDLAADPAVAPAVVLIAVDEALATLERSPLSRKRAMLLALLIDRAIDEVPAGDPLARCRHLVRGALGEVLRLAALHEQGPRLVLDTVPVEDPESLSEADYMVSVYCGGMAPRVRFAWPDGRREDALPLLRSAAAALRAVLAESR</sequence>
<dbReference type="EMBL" id="MWZD01000013">
    <property type="protein sequence ID" value="PRI12092.1"/>
    <property type="molecule type" value="Genomic_DNA"/>
</dbReference>